<proteinExistence type="predicted"/>
<evidence type="ECO:0000313" key="3">
    <source>
        <dbReference type="Proteomes" id="UP000606494"/>
    </source>
</evidence>
<sequence>MSKNTGVYTHRFFFFLCMVAGCLLWSSCFDLVEEIDMNHQGAGTIKATLNLSKSRTQVASLLKMKRVNGIDIPSEAKIKQEMEKTVRTLKSTPGISHVQYNLDFHNYIASLSCHFDNVQALNEFSQTLSDQFKIQITSYNSYRYDPPSHTFKRSYSYTDNLAKEFNKISSEDQNLFNEAYYTNIMRFDKKIQSQSHKLAKISANKQAVLLKIKAIDLIKGTTSLANRIILVK</sequence>
<dbReference type="EMBL" id="JACNYK010000002">
    <property type="protein sequence ID" value="MBD1425290.1"/>
    <property type="molecule type" value="Genomic_DNA"/>
</dbReference>
<protein>
    <recommendedName>
        <fullName evidence="4">Lipoprotein</fullName>
    </recommendedName>
</protein>
<evidence type="ECO:0008006" key="4">
    <source>
        <dbReference type="Google" id="ProtNLM"/>
    </source>
</evidence>
<accession>A0ABR7Y1V9</accession>
<dbReference type="RefSeq" id="WP_190308464.1">
    <property type="nucleotide sequence ID" value="NZ_JACNYK010000002.1"/>
</dbReference>
<keyword evidence="1" id="KW-1133">Transmembrane helix</keyword>
<organism evidence="2 3">
    <name type="scientific">Sphingobacterium arenae</name>
    <dbReference type="NCBI Taxonomy" id="1280598"/>
    <lineage>
        <taxon>Bacteria</taxon>
        <taxon>Pseudomonadati</taxon>
        <taxon>Bacteroidota</taxon>
        <taxon>Sphingobacteriia</taxon>
        <taxon>Sphingobacteriales</taxon>
        <taxon>Sphingobacteriaceae</taxon>
        <taxon>Sphingobacterium</taxon>
    </lineage>
</organism>
<evidence type="ECO:0000256" key="1">
    <source>
        <dbReference type="SAM" id="Phobius"/>
    </source>
</evidence>
<comment type="caution">
    <text evidence="2">The sequence shown here is derived from an EMBL/GenBank/DDBJ whole genome shotgun (WGS) entry which is preliminary data.</text>
</comment>
<keyword evidence="1" id="KW-0812">Transmembrane</keyword>
<keyword evidence="3" id="KW-1185">Reference proteome</keyword>
<reference evidence="2 3" key="1">
    <citation type="submission" date="2020-08" db="EMBL/GenBank/DDBJ databases">
        <title>Sphingobacterium sp. DN00404 isolated from aquaculture water.</title>
        <authorList>
            <person name="Zhang M."/>
        </authorList>
    </citation>
    <scope>NUCLEOTIDE SEQUENCE [LARGE SCALE GENOMIC DNA]</scope>
    <source>
        <strain evidence="2 3">KCTC 32294</strain>
    </source>
</reference>
<gene>
    <name evidence="2" type="ORF">H8B17_06820</name>
</gene>
<keyword evidence="1" id="KW-0472">Membrane</keyword>
<dbReference type="Proteomes" id="UP000606494">
    <property type="component" value="Unassembled WGS sequence"/>
</dbReference>
<dbReference type="PROSITE" id="PS51257">
    <property type="entry name" value="PROKAR_LIPOPROTEIN"/>
    <property type="match status" value="1"/>
</dbReference>
<feature type="transmembrane region" description="Helical" evidence="1">
    <location>
        <begin position="12"/>
        <end position="32"/>
    </location>
</feature>
<evidence type="ECO:0000313" key="2">
    <source>
        <dbReference type="EMBL" id="MBD1425290.1"/>
    </source>
</evidence>
<name>A0ABR7Y1V9_9SPHI</name>